<dbReference type="CDD" id="cd00054">
    <property type="entry name" value="EGF_CA"/>
    <property type="match status" value="1"/>
</dbReference>
<dbReference type="PANTHER" id="PTHR14002">
    <property type="entry name" value="ENDOGLIN/TGF-BETA RECEPTOR TYPE III"/>
    <property type="match status" value="1"/>
</dbReference>
<reference evidence="10" key="2">
    <citation type="submission" date="2025-08" db="UniProtKB">
        <authorList>
            <consortium name="Ensembl"/>
        </authorList>
    </citation>
    <scope>IDENTIFICATION</scope>
</reference>
<dbReference type="PANTHER" id="PTHR14002:SF1">
    <property type="entry name" value="ENDOGLIN"/>
    <property type="match status" value="1"/>
</dbReference>
<dbReference type="Pfam" id="PF00530">
    <property type="entry name" value="SRCR"/>
    <property type="match status" value="1"/>
</dbReference>
<organism evidence="10 11">
    <name type="scientific">Tetraodon nigroviridis</name>
    <name type="common">Spotted green pufferfish</name>
    <name type="synonym">Chelonodon nigroviridis</name>
    <dbReference type="NCBI Taxonomy" id="99883"/>
    <lineage>
        <taxon>Eukaryota</taxon>
        <taxon>Metazoa</taxon>
        <taxon>Chordata</taxon>
        <taxon>Craniata</taxon>
        <taxon>Vertebrata</taxon>
        <taxon>Euteleostomi</taxon>
        <taxon>Actinopterygii</taxon>
        <taxon>Neopterygii</taxon>
        <taxon>Teleostei</taxon>
        <taxon>Neoteleostei</taxon>
        <taxon>Acanthomorphata</taxon>
        <taxon>Eupercaria</taxon>
        <taxon>Tetraodontiformes</taxon>
        <taxon>Tetradontoidea</taxon>
        <taxon>Tetraodontidae</taxon>
        <taxon>Tetraodon</taxon>
    </lineage>
</organism>
<sequence length="619" mass="68639">MGLPEGVLWLLVLHVLTASASDFLLRKASELERARANCDSCHDEAACLETKDRGDAFLTFSCVCKDGFVGDGLTCYDDVDECSLPDSPCQEPQVCQNTQGSYECLLQDAFTDLPGLRCTDSLEATLQQICDSCHDEAACLETKDRGDAFLTFSCVCKDGFVGDGLTCFDCGYGLCPPGMDCLEGSDGLMGCVDPCENYRTLADDWRAVNYSLDTSHNDKVAFKDWYRLVLWQRSAHIPERCVAEGRCGTRYPIWTNTPHPVESGVIKTINTCSHYSGRCCQYATGSIYVKLCYREYYIYKLKTTGLFEVYCAVNGSGPCVGRVEIFLRGQWGTVCDDAWDLTDAQPEEHQLVCGLDKIELGFSVAALRARGLDPFSGHLAVVNCSRFRVQSGQVWYEVETREGVCGNTLRVNSTHAVYSNSLFIYFANTTSFFVPKSFPFRCVYPLDTNTSMDVAINPFLEFREGVVGEGARAEASMFLYRSSNYSEVYPAGQVTLPVGSPLYVGVSLDQHVRGFVVVLEDCYASHSPNPDHPTRQYLIQNKCPSDRRRVAVTESGLSLRARFSALLFLIQDQYSNMYLHCSLTLCSPEVSSCVPRCRSRTSRSVSGSENLKHLSVGPI</sequence>
<dbReference type="SUPFAM" id="SSF57184">
    <property type="entry name" value="Growth factor receptor domain"/>
    <property type="match status" value="1"/>
</dbReference>
<evidence type="ECO:0000256" key="6">
    <source>
        <dbReference type="SAM" id="SignalP"/>
    </source>
</evidence>
<evidence type="ECO:0000256" key="3">
    <source>
        <dbReference type="ARBA" id="ARBA00023157"/>
    </source>
</evidence>
<proteinExistence type="predicted"/>
<dbReference type="Ensembl" id="ENSTNIT00000002851.1">
    <property type="protein sequence ID" value="ENSTNIP00000000478.1"/>
    <property type="gene ID" value="ENSTNIG00000014061.1"/>
</dbReference>
<dbReference type="Gene3D" id="2.60.40.4100">
    <property type="entry name" value="Zona pellucida, ZP-C domain"/>
    <property type="match status" value="1"/>
</dbReference>
<evidence type="ECO:0000259" key="7">
    <source>
        <dbReference type="PROSITE" id="PS50026"/>
    </source>
</evidence>
<dbReference type="PROSITE" id="PS01187">
    <property type="entry name" value="EGF_CA"/>
    <property type="match status" value="1"/>
</dbReference>
<dbReference type="PROSITE" id="PS50026">
    <property type="entry name" value="EGF_3"/>
    <property type="match status" value="1"/>
</dbReference>
<dbReference type="AlphaFoldDB" id="H3BWW5"/>
<feature type="domain" description="EGF-like" evidence="7">
    <location>
        <begin position="78"/>
        <end position="119"/>
    </location>
</feature>
<evidence type="ECO:0000256" key="2">
    <source>
        <dbReference type="ARBA" id="ARBA00022729"/>
    </source>
</evidence>
<dbReference type="Gene3D" id="2.10.25.10">
    <property type="entry name" value="Laminin"/>
    <property type="match status" value="3"/>
</dbReference>
<dbReference type="InterPro" id="IPR018097">
    <property type="entry name" value="EGF_Ca-bd_CS"/>
</dbReference>
<dbReference type="Pfam" id="PF07645">
    <property type="entry name" value="EGF_CA"/>
    <property type="match status" value="1"/>
</dbReference>
<accession>H3BWW5</accession>
<feature type="chain" id="PRO_5003581592" description="ZP domain-containing protein" evidence="6">
    <location>
        <begin position="21"/>
        <end position="619"/>
    </location>
</feature>
<dbReference type="InterPro" id="IPR042235">
    <property type="entry name" value="ZP-C_dom"/>
</dbReference>
<dbReference type="GeneTree" id="ENSGT00940000156742"/>
<evidence type="ECO:0000256" key="4">
    <source>
        <dbReference type="PROSITE-ProRule" id="PRU00076"/>
    </source>
</evidence>
<dbReference type="InterPro" id="IPR036772">
    <property type="entry name" value="SRCR-like_dom_sf"/>
</dbReference>
<dbReference type="Pfam" id="PF00100">
    <property type="entry name" value="Zona_pellucida"/>
    <property type="match status" value="1"/>
</dbReference>
<evidence type="ECO:0000256" key="1">
    <source>
        <dbReference type="ARBA" id="ARBA00022536"/>
    </source>
</evidence>
<dbReference type="PRINTS" id="PR00258">
    <property type="entry name" value="SPERACTRCPTR"/>
</dbReference>
<evidence type="ECO:0000313" key="11">
    <source>
        <dbReference type="Proteomes" id="UP000007303"/>
    </source>
</evidence>
<dbReference type="Gene3D" id="3.10.250.10">
    <property type="entry name" value="SRCR-like domain"/>
    <property type="match status" value="1"/>
</dbReference>
<dbReference type="GO" id="GO:0005509">
    <property type="term" value="F:calcium ion binding"/>
    <property type="evidence" value="ECO:0007669"/>
    <property type="project" value="InterPro"/>
</dbReference>
<dbReference type="SMART" id="SM00202">
    <property type="entry name" value="SR"/>
    <property type="match status" value="1"/>
</dbReference>
<dbReference type="InterPro" id="IPR057774">
    <property type="entry name" value="D8C_UMOD/GP2/OIT3-like"/>
</dbReference>
<dbReference type="InterPro" id="IPR009030">
    <property type="entry name" value="Growth_fac_rcpt_cys_sf"/>
</dbReference>
<dbReference type="InterPro" id="IPR001507">
    <property type="entry name" value="ZP_dom"/>
</dbReference>
<evidence type="ECO:0008006" key="12">
    <source>
        <dbReference type="Google" id="ProtNLM"/>
    </source>
</evidence>
<dbReference type="InterPro" id="IPR000742">
    <property type="entry name" value="EGF"/>
</dbReference>
<comment type="caution">
    <text evidence="5">Lacks conserved residue(s) required for the propagation of feature annotation.</text>
</comment>
<feature type="signal peptide" evidence="6">
    <location>
        <begin position="1"/>
        <end position="20"/>
    </location>
</feature>
<evidence type="ECO:0000259" key="8">
    <source>
        <dbReference type="PROSITE" id="PS50287"/>
    </source>
</evidence>
<dbReference type="InParanoid" id="H3BWW5"/>
<dbReference type="Pfam" id="PF23283">
    <property type="entry name" value="D8C_UMOD"/>
    <property type="match status" value="1"/>
</dbReference>
<keyword evidence="1 4" id="KW-0245">EGF-like domain</keyword>
<dbReference type="InterPro" id="IPR049883">
    <property type="entry name" value="NOTCH1_EGF-like"/>
</dbReference>
<dbReference type="FunCoup" id="H3BWW5">
    <property type="interactions" value="483"/>
</dbReference>
<dbReference type="SMART" id="SM00241">
    <property type="entry name" value="ZP"/>
    <property type="match status" value="1"/>
</dbReference>
<dbReference type="Proteomes" id="UP000007303">
    <property type="component" value="Unassembled WGS sequence"/>
</dbReference>
<dbReference type="SMART" id="SM00181">
    <property type="entry name" value="EGF"/>
    <property type="match status" value="3"/>
</dbReference>
<evidence type="ECO:0000256" key="5">
    <source>
        <dbReference type="PROSITE-ProRule" id="PRU00196"/>
    </source>
</evidence>
<protein>
    <recommendedName>
        <fullName evidence="12">ZP domain-containing protein</fullName>
    </recommendedName>
</protein>
<dbReference type="InterPro" id="IPR055355">
    <property type="entry name" value="ZP-C"/>
</dbReference>
<dbReference type="STRING" id="99883.ENSTNIP00000000478"/>
<feature type="domain" description="SRCR" evidence="8">
    <location>
        <begin position="310"/>
        <end position="354"/>
    </location>
</feature>
<dbReference type="PROSITE" id="PS51034">
    <property type="entry name" value="ZP_2"/>
    <property type="match status" value="1"/>
</dbReference>
<dbReference type="InterPro" id="IPR001881">
    <property type="entry name" value="EGF-like_Ca-bd_dom"/>
</dbReference>
<feature type="domain" description="ZP" evidence="9">
    <location>
        <begin position="352"/>
        <end position="604"/>
    </location>
</feature>
<reference evidence="10" key="3">
    <citation type="submission" date="2025-09" db="UniProtKB">
        <authorList>
            <consortium name="Ensembl"/>
        </authorList>
    </citation>
    <scope>IDENTIFICATION</scope>
</reference>
<dbReference type="SMART" id="SM00179">
    <property type="entry name" value="EGF_CA"/>
    <property type="match status" value="1"/>
</dbReference>
<dbReference type="SUPFAM" id="SSF56487">
    <property type="entry name" value="SRCR-like"/>
    <property type="match status" value="1"/>
</dbReference>
<dbReference type="OMA" id="PPECYLA"/>
<dbReference type="PROSITE" id="PS50287">
    <property type="entry name" value="SRCR_2"/>
    <property type="match status" value="1"/>
</dbReference>
<dbReference type="GO" id="GO:0016020">
    <property type="term" value="C:membrane"/>
    <property type="evidence" value="ECO:0007669"/>
    <property type="project" value="InterPro"/>
</dbReference>
<keyword evidence="11" id="KW-1185">Reference proteome</keyword>
<keyword evidence="2 6" id="KW-0732">Signal</keyword>
<dbReference type="InterPro" id="IPR001190">
    <property type="entry name" value="SRCR"/>
</dbReference>
<reference evidence="11" key="1">
    <citation type="journal article" date="2004" name="Nature">
        <title>Genome duplication in the teleost fish Tetraodon nigroviridis reveals the early vertebrate proto-karyotype.</title>
        <authorList>
            <person name="Jaillon O."/>
            <person name="Aury J.-M."/>
            <person name="Brunet F."/>
            <person name="Petit J.-L."/>
            <person name="Stange-Thomann N."/>
            <person name="Mauceli E."/>
            <person name="Bouneau L."/>
            <person name="Fischer C."/>
            <person name="Ozouf-Costaz C."/>
            <person name="Bernot A."/>
            <person name="Nicaud S."/>
            <person name="Jaffe D."/>
            <person name="Fisher S."/>
            <person name="Lutfalla G."/>
            <person name="Dossat C."/>
            <person name="Segurens B."/>
            <person name="Dasilva C."/>
            <person name="Salanoubat M."/>
            <person name="Levy M."/>
            <person name="Boudet N."/>
            <person name="Castellano S."/>
            <person name="Anthouard V."/>
            <person name="Jubin C."/>
            <person name="Castelli V."/>
            <person name="Katinka M."/>
            <person name="Vacherie B."/>
            <person name="Biemont C."/>
            <person name="Skalli Z."/>
            <person name="Cattolico L."/>
            <person name="Poulain J."/>
            <person name="De Berardinis V."/>
            <person name="Cruaud C."/>
            <person name="Duprat S."/>
            <person name="Brottier P."/>
            <person name="Coutanceau J.-P."/>
            <person name="Gouzy J."/>
            <person name="Parra G."/>
            <person name="Lardier G."/>
            <person name="Chapple C."/>
            <person name="McKernan K.J."/>
            <person name="McEwan P."/>
            <person name="Bosak S."/>
            <person name="Kellis M."/>
            <person name="Volff J.-N."/>
            <person name="Guigo R."/>
            <person name="Zody M.C."/>
            <person name="Mesirov J."/>
            <person name="Lindblad-Toh K."/>
            <person name="Birren B."/>
            <person name="Nusbaum C."/>
            <person name="Kahn D."/>
            <person name="Robinson-Rechavi M."/>
            <person name="Laudet V."/>
            <person name="Schachter V."/>
            <person name="Quetier F."/>
            <person name="Saurin W."/>
            <person name="Scarpelli C."/>
            <person name="Wincker P."/>
            <person name="Lander E.S."/>
            <person name="Weissenbach J."/>
            <person name="Roest Crollius H."/>
        </authorList>
    </citation>
    <scope>NUCLEOTIDE SEQUENCE [LARGE SCALE GENOMIC DNA]</scope>
</reference>
<evidence type="ECO:0000313" key="10">
    <source>
        <dbReference type="Ensembl" id="ENSTNIP00000000478.1"/>
    </source>
</evidence>
<evidence type="ECO:0000259" key="9">
    <source>
        <dbReference type="PROSITE" id="PS51034"/>
    </source>
</evidence>
<keyword evidence="3" id="KW-1015">Disulfide bond</keyword>
<name>H3BWW5_TETNG</name>